<comment type="caution">
    <text evidence="5">The sequence shown here is derived from an EMBL/GenBank/DDBJ whole genome shotgun (WGS) entry which is preliminary data.</text>
</comment>
<keyword evidence="6" id="KW-1185">Reference proteome</keyword>
<feature type="coiled-coil region" evidence="1">
    <location>
        <begin position="190"/>
        <end position="217"/>
    </location>
</feature>
<evidence type="ECO:0000256" key="3">
    <source>
        <dbReference type="SAM" id="Phobius"/>
    </source>
</evidence>
<organism evidence="5 6">
    <name type="scientific">Allonocardiopsis opalescens</name>
    <dbReference type="NCBI Taxonomy" id="1144618"/>
    <lineage>
        <taxon>Bacteria</taxon>
        <taxon>Bacillati</taxon>
        <taxon>Actinomycetota</taxon>
        <taxon>Actinomycetes</taxon>
        <taxon>Streptosporangiales</taxon>
        <taxon>Allonocardiopsis</taxon>
    </lineage>
</organism>
<dbReference type="Proteomes" id="UP000237846">
    <property type="component" value="Unassembled WGS sequence"/>
</dbReference>
<proteinExistence type="predicted"/>
<feature type="transmembrane region" description="Helical" evidence="3">
    <location>
        <begin position="31"/>
        <end position="53"/>
    </location>
</feature>
<feature type="region of interest" description="Disordered" evidence="2">
    <location>
        <begin position="76"/>
        <end position="125"/>
    </location>
</feature>
<dbReference type="InterPro" id="IPR006141">
    <property type="entry name" value="Intein_N"/>
</dbReference>
<evidence type="ECO:0000313" key="5">
    <source>
        <dbReference type="EMBL" id="PRX99891.1"/>
    </source>
</evidence>
<dbReference type="EMBL" id="PVZC01000003">
    <property type="protein sequence ID" value="PRX99891.1"/>
    <property type="molecule type" value="Genomic_DNA"/>
</dbReference>
<dbReference type="GO" id="GO:0016539">
    <property type="term" value="P:intein-mediated protein splicing"/>
    <property type="evidence" value="ECO:0007669"/>
    <property type="project" value="InterPro"/>
</dbReference>
<keyword evidence="3" id="KW-0812">Transmembrane</keyword>
<dbReference type="Pfam" id="PF07591">
    <property type="entry name" value="PT-HINT"/>
    <property type="match status" value="1"/>
</dbReference>
<protein>
    <submittedName>
        <fullName evidence="5">Intein</fullName>
    </submittedName>
</protein>
<accession>A0A2T0Q7X4</accession>
<gene>
    <name evidence="5" type="ORF">CLV72_103498</name>
</gene>
<evidence type="ECO:0000313" key="6">
    <source>
        <dbReference type="Proteomes" id="UP000237846"/>
    </source>
</evidence>
<evidence type="ECO:0000256" key="2">
    <source>
        <dbReference type="SAM" id="MobiDB-lite"/>
    </source>
</evidence>
<reference evidence="5 6" key="1">
    <citation type="submission" date="2018-03" db="EMBL/GenBank/DDBJ databases">
        <title>Genomic Encyclopedia of Archaeal and Bacterial Type Strains, Phase II (KMG-II): from individual species to whole genera.</title>
        <authorList>
            <person name="Goeker M."/>
        </authorList>
    </citation>
    <scope>NUCLEOTIDE SEQUENCE [LARGE SCALE GENOMIC DNA]</scope>
    <source>
        <strain evidence="5 6">DSM 45601</strain>
    </source>
</reference>
<dbReference type="PROSITE" id="PS50817">
    <property type="entry name" value="INTEIN_N_TER"/>
    <property type="match status" value="1"/>
</dbReference>
<dbReference type="CDD" id="cd00081">
    <property type="entry name" value="Hint"/>
    <property type="match status" value="1"/>
</dbReference>
<dbReference type="AlphaFoldDB" id="A0A2T0Q7X4"/>
<feature type="domain" description="Hint" evidence="4">
    <location>
        <begin position="217"/>
        <end position="315"/>
    </location>
</feature>
<keyword evidence="3" id="KW-0472">Membrane</keyword>
<dbReference type="Gene3D" id="2.170.16.10">
    <property type="entry name" value="Hedgehog/Intein (Hint) domain"/>
    <property type="match status" value="1"/>
</dbReference>
<keyword evidence="3" id="KW-1133">Transmembrane helix</keyword>
<dbReference type="SMART" id="SM00306">
    <property type="entry name" value="HintN"/>
    <property type="match status" value="1"/>
</dbReference>
<name>A0A2T0Q7X4_9ACTN</name>
<dbReference type="SUPFAM" id="SSF51294">
    <property type="entry name" value="Hedgehog/intein (Hint) domain"/>
    <property type="match status" value="1"/>
</dbReference>
<dbReference type="InterPro" id="IPR003587">
    <property type="entry name" value="Hint_dom_N"/>
</dbReference>
<feature type="compositionally biased region" description="Gly residues" evidence="2">
    <location>
        <begin position="83"/>
        <end position="107"/>
    </location>
</feature>
<sequence>MPYRVRAQLRGALVNRWVWRARRHHETGASALEYAALIAVAAALVGILIASGLPARVADGTEAGLCRLFQNPDNAAECEEPGDGSGADGTDGTEGPGSDDPGGGDSSGGQDAADELQAAEEAHADAEDAMDEVWDDILLELVELAIPLEDIEACLTEGDIIACITALIDLVPWTKALKLARRLPTIWRLANRFLDRRRELEQARERLDDARDACRRRSSFVPGTPVLLADGSRVPIEYVEVGDHVLATDPATGRTSAEPVTDLITTSGIKILVEVGVAGGGTLTATDTHPFWLQEDGEWVGAAELEVGDRLTVPGGGQVAVESLDTRVRPQRVHNLTVAEHHTYYVTAGSTDLLVHNTTVMCPPDDDRPDDDRPDDMTDEEFFLQEDAALIAQHSNRARELGFSNNDEFTEYLAGQMREGSGALRQPNLRNGRSAWYDSERGVIIILNENAPTRSTAYTGTLDEFLALQ</sequence>
<keyword evidence="1" id="KW-0175">Coiled coil</keyword>
<evidence type="ECO:0000259" key="4">
    <source>
        <dbReference type="SMART" id="SM00306"/>
    </source>
</evidence>
<dbReference type="InterPro" id="IPR036844">
    <property type="entry name" value="Hint_dom_sf"/>
</dbReference>
<evidence type="ECO:0000256" key="1">
    <source>
        <dbReference type="SAM" id="Coils"/>
    </source>
</evidence>